<dbReference type="Gene3D" id="2.130.10.30">
    <property type="entry name" value="Regulator of chromosome condensation 1/beta-lactamase-inhibitor protein II"/>
    <property type="match status" value="2"/>
</dbReference>
<dbReference type="GO" id="GO:0005743">
    <property type="term" value="C:mitochondrial inner membrane"/>
    <property type="evidence" value="ECO:0007669"/>
    <property type="project" value="TreeGrafter"/>
</dbReference>
<reference evidence="4 5" key="1">
    <citation type="journal article" date="2015" name="Genome Biol. Evol.">
        <title>The genome of winter moth (Operophtera brumata) provides a genomic perspective on sexual dimorphism and phenology.</title>
        <authorList>
            <person name="Derks M.F."/>
            <person name="Smit S."/>
            <person name="Salis L."/>
            <person name="Schijlen E."/>
            <person name="Bossers A."/>
            <person name="Mateman C."/>
            <person name="Pijl A.S."/>
            <person name="de Ridder D."/>
            <person name="Groenen M.A."/>
            <person name="Visser M.E."/>
            <person name="Megens H.J."/>
        </authorList>
    </citation>
    <scope>NUCLEOTIDE SEQUENCE [LARGE SCALE GENOMIC DNA]</scope>
    <source>
        <strain evidence="4">WM2013NL</strain>
        <tissue evidence="4">Head and thorax</tissue>
    </source>
</reference>
<evidence type="ECO:0000256" key="1">
    <source>
        <dbReference type="ARBA" id="ARBA00022737"/>
    </source>
</evidence>
<comment type="caution">
    <text evidence="4">The sequence shown here is derived from an EMBL/GenBank/DDBJ whole genome shotgun (WGS) entry which is preliminary data.</text>
</comment>
<dbReference type="PROSITE" id="PS00626">
    <property type="entry name" value="RCC1_2"/>
    <property type="match status" value="1"/>
</dbReference>
<keyword evidence="1" id="KW-0677">Repeat</keyword>
<keyword evidence="5" id="KW-1185">Reference proteome</keyword>
<dbReference type="GO" id="GO:0070131">
    <property type="term" value="P:positive regulation of mitochondrial translation"/>
    <property type="evidence" value="ECO:0007669"/>
    <property type="project" value="TreeGrafter"/>
</dbReference>
<dbReference type="GO" id="GO:0019843">
    <property type="term" value="F:rRNA binding"/>
    <property type="evidence" value="ECO:0007669"/>
    <property type="project" value="TreeGrafter"/>
</dbReference>
<evidence type="ECO:0000259" key="3">
    <source>
        <dbReference type="Pfam" id="PF25390"/>
    </source>
</evidence>
<dbReference type="PROSITE" id="PS50012">
    <property type="entry name" value="RCC1_3"/>
    <property type="match status" value="6"/>
</dbReference>
<evidence type="ECO:0000313" key="5">
    <source>
        <dbReference type="Proteomes" id="UP000037510"/>
    </source>
</evidence>
<dbReference type="PRINTS" id="PR00633">
    <property type="entry name" value="RCCNDNSATION"/>
</dbReference>
<name>A0A0L7LNA0_OPEBR</name>
<feature type="repeat" description="RCC1" evidence="2">
    <location>
        <begin position="74"/>
        <end position="134"/>
    </location>
</feature>
<dbReference type="AlphaFoldDB" id="A0A0L7LNA0"/>
<dbReference type="InterPro" id="IPR058923">
    <property type="entry name" value="RCC1-like_dom"/>
</dbReference>
<sequence length="409" mass="44423">MNAIKVILQRRAIGEVSTRAYATTKKKIPDPDEEEQLPIFKYPVSKSSDRRMYVTHAACGYGFTVASIKTQEQHKVFGTGINTDSQIGYHSPRRGHPLELLVSPAPIYIPYKSLETTVIGMDAGRAHTAILTDNEGVFTIGNNAYGQCGRKINANEEYRGSMVSHNIKRLGKENVTDVVCGQDHTLFVTESGKVYACGWGADGQTGAGNFESQEYPALVRGDITSERIVSVASTGDCVLALNESGELFGWGNSEYGQVPMATAQHQVNMSYSLLGLTKGIGRIVDIATGGSFCIICNENGDVFVWGYGLLGLGPNVQHTAKPKQIPSALFGRNEFNPECKVEKVACGISHLAAITNNGDLYMWGRNRHGCLGLGSKKDQYFPLRVSIGANVMNVRCSVDHTVAICKPFM</sequence>
<proteinExistence type="predicted"/>
<dbReference type="Proteomes" id="UP000037510">
    <property type="component" value="Unassembled WGS sequence"/>
</dbReference>
<protein>
    <submittedName>
        <fullName evidence="4">Williams-Beuren syndrome chromosomal region 16 protein-like protein</fullName>
    </submittedName>
</protein>
<dbReference type="PANTHER" id="PTHR46337:SF1">
    <property type="entry name" value="RCC1-LIKE G EXCHANGING FACTOR-LIKE PROTEIN"/>
    <property type="match status" value="1"/>
</dbReference>
<gene>
    <name evidence="4" type="ORF">OBRU01_04882</name>
</gene>
<evidence type="ECO:0000256" key="2">
    <source>
        <dbReference type="PROSITE-ProRule" id="PRU00235"/>
    </source>
</evidence>
<dbReference type="GO" id="GO:0005085">
    <property type="term" value="F:guanyl-nucleotide exchange factor activity"/>
    <property type="evidence" value="ECO:0007669"/>
    <property type="project" value="TreeGrafter"/>
</dbReference>
<organism evidence="4 5">
    <name type="scientific">Operophtera brumata</name>
    <name type="common">Winter moth</name>
    <name type="synonym">Phalaena brumata</name>
    <dbReference type="NCBI Taxonomy" id="104452"/>
    <lineage>
        <taxon>Eukaryota</taxon>
        <taxon>Metazoa</taxon>
        <taxon>Ecdysozoa</taxon>
        <taxon>Arthropoda</taxon>
        <taxon>Hexapoda</taxon>
        <taxon>Insecta</taxon>
        <taxon>Pterygota</taxon>
        <taxon>Neoptera</taxon>
        <taxon>Endopterygota</taxon>
        <taxon>Lepidoptera</taxon>
        <taxon>Glossata</taxon>
        <taxon>Ditrysia</taxon>
        <taxon>Geometroidea</taxon>
        <taxon>Geometridae</taxon>
        <taxon>Larentiinae</taxon>
        <taxon>Operophtera</taxon>
    </lineage>
</organism>
<dbReference type="InterPro" id="IPR000408">
    <property type="entry name" value="Reg_chr_condens"/>
</dbReference>
<feature type="repeat" description="RCC1" evidence="2">
    <location>
        <begin position="300"/>
        <end position="357"/>
    </location>
</feature>
<dbReference type="EMBL" id="JTDY01000494">
    <property type="protein sequence ID" value="KOB76927.1"/>
    <property type="molecule type" value="Genomic_DNA"/>
</dbReference>
<feature type="repeat" description="RCC1" evidence="2">
    <location>
        <begin position="245"/>
        <end position="299"/>
    </location>
</feature>
<dbReference type="InterPro" id="IPR009091">
    <property type="entry name" value="RCC1/BLIP-II"/>
</dbReference>
<dbReference type="Pfam" id="PF25390">
    <property type="entry name" value="WD40_RLD"/>
    <property type="match status" value="1"/>
</dbReference>
<accession>A0A0L7LNA0</accession>
<dbReference type="PANTHER" id="PTHR46337">
    <property type="entry name" value="RCC1-LIKE G EXCHANGING FACTOR-LIKE PROTEIN"/>
    <property type="match status" value="1"/>
</dbReference>
<evidence type="ECO:0000313" key="4">
    <source>
        <dbReference type="EMBL" id="KOB76927.1"/>
    </source>
</evidence>
<feature type="domain" description="RCC1-like" evidence="3">
    <location>
        <begin position="116"/>
        <end position="405"/>
    </location>
</feature>
<feature type="repeat" description="RCC1" evidence="2">
    <location>
        <begin position="358"/>
        <end position="407"/>
    </location>
</feature>
<dbReference type="STRING" id="104452.A0A0L7LNA0"/>
<dbReference type="SUPFAM" id="SSF50985">
    <property type="entry name" value="RCC1/BLIP-II"/>
    <property type="match status" value="1"/>
</dbReference>
<feature type="repeat" description="RCC1" evidence="2">
    <location>
        <begin position="192"/>
        <end position="244"/>
    </location>
</feature>
<dbReference type="InterPro" id="IPR053035">
    <property type="entry name" value="Mitochondrial_GEF_domain"/>
</dbReference>
<feature type="repeat" description="RCC1" evidence="2">
    <location>
        <begin position="135"/>
        <end position="191"/>
    </location>
</feature>